<protein>
    <submittedName>
        <fullName evidence="2">352_t:CDS:1</fullName>
    </submittedName>
</protein>
<name>A0A9N9EB36_9GLOM</name>
<proteinExistence type="predicted"/>
<dbReference type="EMBL" id="CAJVPL010008005">
    <property type="protein sequence ID" value="CAG8672456.1"/>
    <property type="molecule type" value="Genomic_DNA"/>
</dbReference>
<evidence type="ECO:0000313" key="2">
    <source>
        <dbReference type="EMBL" id="CAG8672456.1"/>
    </source>
</evidence>
<dbReference type="Proteomes" id="UP000789831">
    <property type="component" value="Unassembled WGS sequence"/>
</dbReference>
<keyword evidence="1" id="KW-0175">Coiled coil</keyword>
<dbReference type="AlphaFoldDB" id="A0A9N9EB36"/>
<feature type="non-terminal residue" evidence="2">
    <location>
        <position position="1"/>
    </location>
</feature>
<feature type="coiled-coil region" evidence="1">
    <location>
        <begin position="114"/>
        <end position="148"/>
    </location>
</feature>
<evidence type="ECO:0000313" key="3">
    <source>
        <dbReference type="Proteomes" id="UP000789831"/>
    </source>
</evidence>
<reference evidence="2" key="1">
    <citation type="submission" date="2021-06" db="EMBL/GenBank/DDBJ databases">
        <authorList>
            <person name="Kallberg Y."/>
            <person name="Tangrot J."/>
            <person name="Rosling A."/>
        </authorList>
    </citation>
    <scope>NUCLEOTIDE SEQUENCE</scope>
    <source>
        <strain evidence="2">MT106</strain>
    </source>
</reference>
<sequence length="272" mass="30961">ISKIKSVDDAKNAEYNGQKLTSAEKAVFDHSSITNDLTKVKETAELLEKVIKAKAETKANSGLLVDLETEKSLKSDSYTAINSVDNNKYDTAITHLKGFGDGGDKTEEEYNKQIKAVEIQIAGKDTELEKIEAEYKIYVEQFKANEAKRQKIVNEIKSLKKFKVDLAKPAGPYAMENTNYLEKIIDEYVDTYTKKPQVYKMKISLDSANLHDYANTKERLYVTKMSLEYIAMQLFDMLREFGEEEMNEAIDRSSCSDPTKAKDIFKRLLKVN</sequence>
<accession>A0A9N9EB36</accession>
<gene>
    <name evidence="2" type="ORF">AGERDE_LOCUS12322</name>
</gene>
<organism evidence="2 3">
    <name type="scientific">Ambispora gerdemannii</name>
    <dbReference type="NCBI Taxonomy" id="144530"/>
    <lineage>
        <taxon>Eukaryota</taxon>
        <taxon>Fungi</taxon>
        <taxon>Fungi incertae sedis</taxon>
        <taxon>Mucoromycota</taxon>
        <taxon>Glomeromycotina</taxon>
        <taxon>Glomeromycetes</taxon>
        <taxon>Archaeosporales</taxon>
        <taxon>Ambisporaceae</taxon>
        <taxon>Ambispora</taxon>
    </lineage>
</organism>
<dbReference type="OrthoDB" id="10665727at2759"/>
<comment type="caution">
    <text evidence="2">The sequence shown here is derived from an EMBL/GenBank/DDBJ whole genome shotgun (WGS) entry which is preliminary data.</text>
</comment>
<evidence type="ECO:0000256" key="1">
    <source>
        <dbReference type="SAM" id="Coils"/>
    </source>
</evidence>
<keyword evidence="3" id="KW-1185">Reference proteome</keyword>